<gene>
    <name evidence="1" type="ORF">HOLleu_02992</name>
</gene>
<dbReference type="EMBL" id="JAIZAY010000001">
    <property type="protein sequence ID" value="KAJ8049993.1"/>
    <property type="molecule type" value="Genomic_DNA"/>
</dbReference>
<dbReference type="Proteomes" id="UP001152320">
    <property type="component" value="Chromosome 1"/>
</dbReference>
<comment type="caution">
    <text evidence="1">The sequence shown here is derived from an EMBL/GenBank/DDBJ whole genome shotgun (WGS) entry which is preliminary data.</text>
</comment>
<reference evidence="1" key="1">
    <citation type="submission" date="2021-10" db="EMBL/GenBank/DDBJ databases">
        <title>Tropical sea cucumber genome reveals ecological adaptation and Cuvierian tubules defense mechanism.</title>
        <authorList>
            <person name="Chen T."/>
        </authorList>
    </citation>
    <scope>NUCLEOTIDE SEQUENCE</scope>
    <source>
        <strain evidence="1">Nanhai2018</strain>
        <tissue evidence="1">Muscle</tissue>
    </source>
</reference>
<proteinExistence type="predicted"/>
<name>A0A9Q1HLP3_HOLLE</name>
<evidence type="ECO:0000313" key="1">
    <source>
        <dbReference type="EMBL" id="KAJ8049993.1"/>
    </source>
</evidence>
<organism evidence="1 2">
    <name type="scientific">Holothuria leucospilota</name>
    <name type="common">Black long sea cucumber</name>
    <name type="synonym">Mertensiothuria leucospilota</name>
    <dbReference type="NCBI Taxonomy" id="206669"/>
    <lineage>
        <taxon>Eukaryota</taxon>
        <taxon>Metazoa</taxon>
        <taxon>Echinodermata</taxon>
        <taxon>Eleutherozoa</taxon>
        <taxon>Echinozoa</taxon>
        <taxon>Holothuroidea</taxon>
        <taxon>Aspidochirotacea</taxon>
        <taxon>Aspidochirotida</taxon>
        <taxon>Holothuriidae</taxon>
        <taxon>Holothuria</taxon>
    </lineage>
</organism>
<keyword evidence="2" id="KW-1185">Reference proteome</keyword>
<accession>A0A9Q1HLP3</accession>
<protein>
    <submittedName>
        <fullName evidence="1">Uncharacterized protein</fullName>
    </submittedName>
</protein>
<evidence type="ECO:0000313" key="2">
    <source>
        <dbReference type="Proteomes" id="UP001152320"/>
    </source>
</evidence>
<sequence length="197" mass="22984">MLITTLMTRDCIKKNSKCIDKTKAKSIAKFEDFVRSLGIDWMFFCDKKSGLFQYRDFTGPEHQQIKKAIAIRDFLQNEKHLESVEKLWTDFSNLMTAISCPEPDANAICLQAREWVLLYKDVYLCKNVTPYMHVLMNHIPEAIKLCGDLTPFSQQTTEKLNDTVTSWYFRSSNFKGITALKQVMLKQNMVEYLRPKC</sequence>
<dbReference type="OrthoDB" id="2359399at2759"/>
<dbReference type="AlphaFoldDB" id="A0A9Q1HLP3"/>